<evidence type="ECO:0000256" key="1">
    <source>
        <dbReference type="ARBA" id="ARBA00007812"/>
    </source>
</evidence>
<dbReference type="InterPro" id="IPR012001">
    <property type="entry name" value="Thiamin_PyroP_enz_TPP-bd_dom"/>
</dbReference>
<evidence type="ECO:0000313" key="6">
    <source>
        <dbReference type="Proteomes" id="UP001501671"/>
    </source>
</evidence>
<comment type="similarity">
    <text evidence="1">Belongs to the TPP enzyme family.</text>
</comment>
<dbReference type="Proteomes" id="UP001501671">
    <property type="component" value="Unassembled WGS sequence"/>
</dbReference>
<evidence type="ECO:0000256" key="2">
    <source>
        <dbReference type="ARBA" id="ARBA00023052"/>
    </source>
</evidence>
<dbReference type="RefSeq" id="WP_345250643.1">
    <property type="nucleotide sequence ID" value="NZ_BAABFO010000014.1"/>
</dbReference>
<dbReference type="InterPro" id="IPR045229">
    <property type="entry name" value="TPP_enz"/>
</dbReference>
<organism evidence="5 6">
    <name type="scientific">Pigmentiphaga soli</name>
    <dbReference type="NCBI Taxonomy" id="1007095"/>
    <lineage>
        <taxon>Bacteria</taxon>
        <taxon>Pseudomonadati</taxon>
        <taxon>Pseudomonadota</taxon>
        <taxon>Betaproteobacteria</taxon>
        <taxon>Burkholderiales</taxon>
        <taxon>Alcaligenaceae</taxon>
        <taxon>Pigmentiphaga</taxon>
    </lineage>
</organism>
<evidence type="ECO:0000259" key="3">
    <source>
        <dbReference type="Pfam" id="PF02775"/>
    </source>
</evidence>
<dbReference type="InterPro" id="IPR011766">
    <property type="entry name" value="TPP_enzyme_TPP-bd"/>
</dbReference>
<dbReference type="InterPro" id="IPR000399">
    <property type="entry name" value="TPP-bd_CS"/>
</dbReference>
<feature type="domain" description="Thiamine pyrophosphate enzyme TPP-binding" evidence="3">
    <location>
        <begin position="433"/>
        <end position="566"/>
    </location>
</feature>
<feature type="domain" description="Thiamine pyrophosphate enzyme N-terminal TPP-binding" evidence="4">
    <location>
        <begin position="12"/>
        <end position="138"/>
    </location>
</feature>
<dbReference type="InterPro" id="IPR029035">
    <property type="entry name" value="DHS-like_NAD/FAD-binding_dom"/>
</dbReference>
<dbReference type="NCBIfam" id="NF006203">
    <property type="entry name" value="PRK08327.1"/>
    <property type="match status" value="1"/>
</dbReference>
<dbReference type="Gene3D" id="3.40.50.1220">
    <property type="entry name" value="TPP-binding domain"/>
    <property type="match status" value="1"/>
</dbReference>
<keyword evidence="6" id="KW-1185">Reference proteome</keyword>
<dbReference type="SUPFAM" id="SSF52518">
    <property type="entry name" value="Thiamin diphosphate-binding fold (THDP-binding)"/>
    <property type="match status" value="2"/>
</dbReference>
<dbReference type="InterPro" id="IPR029061">
    <property type="entry name" value="THDP-binding"/>
</dbReference>
<protein>
    <submittedName>
        <fullName evidence="5">Thiamine pyrophosphate-requiring protein</fullName>
    </submittedName>
</protein>
<dbReference type="CDD" id="cd02002">
    <property type="entry name" value="TPP_BFDC"/>
    <property type="match status" value="1"/>
</dbReference>
<evidence type="ECO:0000313" key="5">
    <source>
        <dbReference type="EMBL" id="GAA4335916.1"/>
    </source>
</evidence>
<dbReference type="Pfam" id="PF02775">
    <property type="entry name" value="TPP_enzyme_C"/>
    <property type="match status" value="1"/>
</dbReference>
<evidence type="ECO:0000259" key="4">
    <source>
        <dbReference type="Pfam" id="PF02776"/>
    </source>
</evidence>
<dbReference type="PROSITE" id="PS00187">
    <property type="entry name" value="TPP_ENZYMES"/>
    <property type="match status" value="1"/>
</dbReference>
<reference evidence="6" key="1">
    <citation type="journal article" date="2019" name="Int. J. Syst. Evol. Microbiol.">
        <title>The Global Catalogue of Microorganisms (GCM) 10K type strain sequencing project: providing services to taxonomists for standard genome sequencing and annotation.</title>
        <authorList>
            <consortium name="The Broad Institute Genomics Platform"/>
            <consortium name="The Broad Institute Genome Sequencing Center for Infectious Disease"/>
            <person name="Wu L."/>
            <person name="Ma J."/>
        </authorList>
    </citation>
    <scope>NUCLEOTIDE SEQUENCE [LARGE SCALE GENOMIC DNA]</scope>
    <source>
        <strain evidence="6">JCM 17666</strain>
    </source>
</reference>
<dbReference type="EMBL" id="BAABFO010000014">
    <property type="protein sequence ID" value="GAA4335916.1"/>
    <property type="molecule type" value="Genomic_DNA"/>
</dbReference>
<dbReference type="PANTHER" id="PTHR18968">
    <property type="entry name" value="THIAMINE PYROPHOSPHATE ENZYMES"/>
    <property type="match status" value="1"/>
</dbReference>
<keyword evidence="2" id="KW-0786">Thiamine pyrophosphate</keyword>
<dbReference type="SUPFAM" id="SSF52467">
    <property type="entry name" value="DHS-like NAD/FAD-binding domain"/>
    <property type="match status" value="1"/>
</dbReference>
<comment type="caution">
    <text evidence="5">The sequence shown here is derived from an EMBL/GenBank/DDBJ whole genome shotgun (WGS) entry which is preliminary data.</text>
</comment>
<gene>
    <name evidence="5" type="ORF">GCM10023144_29720</name>
</gene>
<dbReference type="Pfam" id="PF02776">
    <property type="entry name" value="TPP_enzyme_N"/>
    <property type="match status" value="1"/>
</dbReference>
<sequence>MPDTAVRSASCLLLEGLMELGVEYLFCNLGTDHAPLVEEIARWKREGRRHPRIVLCPHENTAIHMAGGYAQATGRAQAVLVHVDAGTANASMGLHNLARARLPILLIAGRAPFTLRGELPGSRDTYVHFIQEPFDQASVVRPYVKWEYTLQSPVVAKDVVARALTVAQSDPQGPVYLMLPREILAASCEAAAAPARSRPVRAAGLPAAAIADIAGRLLEARNPLLITSYAGRNPAAARALRELAEFAGIRVCEFSPIHLNIARESPCFAGYQSAKHLAGTDLGFLVDVDVPWIPQAAAPDPDTYWVQVDVDAVKRDIPMWDFPADQRFEADSAAFLRQLLDELQARATADFRSRAAARVEAFRLEHRRGLQAARDKAADPGEHDRIEPHALCAAIARMLGPDAIVVNEAIRNTPAVLEQMRFSDTGALIGLAGGGLGFSAGMALGCKLAQPERTVVQIVGDGSYYFCNPSSALAVARQYGLPIFTVVLDNSGWAAVKEATVRMYPDGVAQGSGEFASLLPPETDFAGLAASAGAHGELLRDPANIDAAVRRCLDAVAGGRSAVLHVRIPSL</sequence>
<name>A0ABP8H9A4_9BURK</name>
<accession>A0ABP8H9A4</accession>
<proteinExistence type="inferred from homology"/>
<dbReference type="PANTHER" id="PTHR18968:SF164">
    <property type="entry name" value="PYRUVATE DECARBOXYLASE"/>
    <property type="match status" value="1"/>
</dbReference>
<dbReference type="CDD" id="cd07035">
    <property type="entry name" value="TPP_PYR_POX_like"/>
    <property type="match status" value="1"/>
</dbReference>
<dbReference type="Gene3D" id="3.40.50.970">
    <property type="match status" value="2"/>
</dbReference>